<dbReference type="InterPro" id="IPR051339">
    <property type="entry name" value="DnaJ_subfamily_B"/>
</dbReference>
<dbReference type="FunFam" id="2.60.260.20:FF:000015">
    <property type="entry name" value="Heat shock protein 40"/>
    <property type="match status" value="1"/>
</dbReference>
<reference evidence="5" key="1">
    <citation type="submission" date="2013-09" db="EMBL/GenBank/DDBJ databases">
        <title>Corchorus olitorius genome sequencing.</title>
        <authorList>
            <person name="Alam M."/>
            <person name="Haque M.S."/>
            <person name="Islam M.S."/>
            <person name="Emdad E.M."/>
            <person name="Islam M.M."/>
            <person name="Ahmed B."/>
            <person name="Halim A."/>
            <person name="Hossen Q.M.M."/>
            <person name="Hossain M.Z."/>
            <person name="Ahmed R."/>
            <person name="Khan M.M."/>
            <person name="Islam R."/>
            <person name="Rashid M.M."/>
            <person name="Khan S.A."/>
            <person name="Rahman M.S."/>
            <person name="Alam M."/>
            <person name="Yahiya A.S."/>
            <person name="Khan M.S."/>
            <person name="Azam M.S."/>
            <person name="Haque T."/>
            <person name="Lashkar M.Z.H."/>
            <person name="Akhand A.I."/>
            <person name="Morshed G."/>
            <person name="Roy S."/>
            <person name="Uddin K.S."/>
            <person name="Rabeya T."/>
            <person name="Hossain A.S."/>
            <person name="Chowdhury A."/>
            <person name="Snigdha A.R."/>
            <person name="Mortoza M.S."/>
            <person name="Matin S.A."/>
            <person name="Hoque S.M.E."/>
            <person name="Islam M.K."/>
            <person name="Roy D.K."/>
            <person name="Haider R."/>
            <person name="Moosa M.M."/>
            <person name="Elias S.M."/>
            <person name="Hasan A.M."/>
            <person name="Jahan S."/>
            <person name="Shafiuddin M."/>
            <person name="Mahmood N."/>
            <person name="Shommy N.S."/>
        </authorList>
    </citation>
    <scope>NUCLEOTIDE SEQUENCE [LARGE SCALE GENOMIC DNA]</scope>
    <source>
        <strain evidence="5">cv. O-4</strain>
    </source>
</reference>
<feature type="compositionally biased region" description="Polar residues" evidence="2">
    <location>
        <begin position="40"/>
        <end position="55"/>
    </location>
</feature>
<evidence type="ECO:0000256" key="2">
    <source>
        <dbReference type="SAM" id="MobiDB-lite"/>
    </source>
</evidence>
<gene>
    <name evidence="4" type="ORF">COLO4_24723</name>
</gene>
<dbReference type="EMBL" id="AWUE01018738">
    <property type="protein sequence ID" value="OMO78534.1"/>
    <property type="molecule type" value="Genomic_DNA"/>
</dbReference>
<evidence type="ECO:0000256" key="1">
    <source>
        <dbReference type="ARBA" id="ARBA00023186"/>
    </source>
</evidence>
<keyword evidence="5" id="KW-1185">Reference proteome</keyword>
<evidence type="ECO:0000313" key="5">
    <source>
        <dbReference type="Proteomes" id="UP000187203"/>
    </source>
</evidence>
<evidence type="ECO:0000259" key="3">
    <source>
        <dbReference type="Pfam" id="PF01556"/>
    </source>
</evidence>
<sequence>MNGFGQLELHGLRGHCGAPTRTSSCNKDSSKHRSMDTFFSSVNPCPVPRTTSKRSPSPIPSFDNRNGSFRSVDSTPKGVFPETLSRSSSRWSSNPIMFSNSTGTIKPPPIERKLECTLEDLCYGCTKKIKITRDVLTESGQIVEEEEILSIKVKPGWKKGTKITFEGMGNERPGCYAADVTFVIAEKRHNMFRRQGDDLELAIEIPLVKALTGCTIPIPLLGGEMMNMKMDDVIHPGYEKIIAGQGMPNSKEGSRGNLKVLFLINFPTELADEQRQEAVRILEGSC</sequence>
<dbReference type="OrthoDB" id="550424at2759"/>
<feature type="region of interest" description="Disordered" evidence="2">
    <location>
        <begin position="40"/>
        <end position="88"/>
    </location>
</feature>
<dbReference type="CDD" id="cd10747">
    <property type="entry name" value="DnaJ_C"/>
    <property type="match status" value="1"/>
</dbReference>
<dbReference type="InterPro" id="IPR008971">
    <property type="entry name" value="HSP40/DnaJ_pept-bd"/>
</dbReference>
<dbReference type="Pfam" id="PF01556">
    <property type="entry name" value="DnaJ_C"/>
    <property type="match status" value="1"/>
</dbReference>
<dbReference type="InterPro" id="IPR002939">
    <property type="entry name" value="DnaJ_C"/>
</dbReference>
<feature type="region of interest" description="Disordered" evidence="2">
    <location>
        <begin position="11"/>
        <end position="30"/>
    </location>
</feature>
<dbReference type="PANTHER" id="PTHR24078:SF574">
    <property type="entry name" value="CHAPERONE DNAJ C-TERMINAL DOMAIN-CONTAINING PROTEIN"/>
    <property type="match status" value="1"/>
</dbReference>
<dbReference type="PANTHER" id="PTHR24078">
    <property type="entry name" value="DNAJ HOMOLOG SUBFAMILY C MEMBER"/>
    <property type="match status" value="1"/>
</dbReference>
<dbReference type="Proteomes" id="UP000187203">
    <property type="component" value="Unassembled WGS sequence"/>
</dbReference>
<dbReference type="AlphaFoldDB" id="A0A1R3I7J6"/>
<dbReference type="SUPFAM" id="SSF49493">
    <property type="entry name" value="HSP40/DnaJ peptide-binding domain"/>
    <property type="match status" value="2"/>
</dbReference>
<dbReference type="FunFam" id="2.60.260.20:FF:000006">
    <property type="entry name" value="DnaJ subfamily B member 13"/>
    <property type="match status" value="1"/>
</dbReference>
<comment type="caution">
    <text evidence="4">The sequence shown here is derived from an EMBL/GenBank/DDBJ whole genome shotgun (WGS) entry which is preliminary data.</text>
</comment>
<evidence type="ECO:0000313" key="4">
    <source>
        <dbReference type="EMBL" id="OMO78534.1"/>
    </source>
</evidence>
<organism evidence="4 5">
    <name type="scientific">Corchorus olitorius</name>
    <dbReference type="NCBI Taxonomy" id="93759"/>
    <lineage>
        <taxon>Eukaryota</taxon>
        <taxon>Viridiplantae</taxon>
        <taxon>Streptophyta</taxon>
        <taxon>Embryophyta</taxon>
        <taxon>Tracheophyta</taxon>
        <taxon>Spermatophyta</taxon>
        <taxon>Magnoliopsida</taxon>
        <taxon>eudicotyledons</taxon>
        <taxon>Gunneridae</taxon>
        <taxon>Pentapetalae</taxon>
        <taxon>rosids</taxon>
        <taxon>malvids</taxon>
        <taxon>Malvales</taxon>
        <taxon>Malvaceae</taxon>
        <taxon>Grewioideae</taxon>
        <taxon>Apeibeae</taxon>
        <taxon>Corchorus</taxon>
    </lineage>
</organism>
<dbReference type="GO" id="GO:0006457">
    <property type="term" value="P:protein folding"/>
    <property type="evidence" value="ECO:0007669"/>
    <property type="project" value="InterPro"/>
</dbReference>
<dbReference type="GO" id="GO:0051087">
    <property type="term" value="F:protein-folding chaperone binding"/>
    <property type="evidence" value="ECO:0007669"/>
    <property type="project" value="TreeGrafter"/>
</dbReference>
<dbReference type="GO" id="GO:0051082">
    <property type="term" value="F:unfolded protein binding"/>
    <property type="evidence" value="ECO:0007669"/>
    <property type="project" value="InterPro"/>
</dbReference>
<dbReference type="GO" id="GO:0005829">
    <property type="term" value="C:cytosol"/>
    <property type="evidence" value="ECO:0007669"/>
    <property type="project" value="TreeGrafter"/>
</dbReference>
<keyword evidence="1" id="KW-0143">Chaperone</keyword>
<accession>A0A1R3I7J6</accession>
<feature type="compositionally biased region" description="Polar residues" evidence="2">
    <location>
        <begin position="63"/>
        <end position="74"/>
    </location>
</feature>
<proteinExistence type="predicted"/>
<feature type="domain" description="Chaperone DnaJ C-terminal" evidence="3">
    <location>
        <begin position="110"/>
        <end position="267"/>
    </location>
</feature>
<name>A0A1R3I7J6_9ROSI</name>
<dbReference type="STRING" id="93759.A0A1R3I7J6"/>
<dbReference type="Gene3D" id="2.60.260.20">
    <property type="entry name" value="Urease metallochaperone UreE, N-terminal domain"/>
    <property type="match status" value="2"/>
</dbReference>
<protein>
    <recommendedName>
        <fullName evidence="3">Chaperone DnaJ C-terminal domain-containing protein</fullName>
    </recommendedName>
</protein>